<name>A0A1F8FL98_9BACT</name>
<dbReference type="Proteomes" id="UP000176581">
    <property type="component" value="Unassembled WGS sequence"/>
</dbReference>
<dbReference type="GO" id="GO:0050660">
    <property type="term" value="F:flavin adenine dinucleotide binding"/>
    <property type="evidence" value="ECO:0007669"/>
    <property type="project" value="InterPro"/>
</dbReference>
<dbReference type="EMBL" id="MGJV01000034">
    <property type="protein sequence ID" value="OGN13852.1"/>
    <property type="molecule type" value="Genomic_DNA"/>
</dbReference>
<sequence>MSEVIALAGWPPEVLAYAYAMYSRSGLSIRESMVKITNEKAGGFLDTFYFRYGHKSIADNAHIPIAIENVSEIVAFELEDEQLWDGQERSTRYQNFDRPNAYFIPEVVKRTPQERKYCMIADHLLDQYRRYGVICFEALAKKFPKPEGMKDADYERTLKARAFDAARYWLFNGIITSVGQITSARTLEEQICRMMASEYLEVSQIANDMKASCQAKPFCPEGKDEPPVAPTLVKYTAPNGYIVRVRELMSRILKEELKNWMYPGAYNHWTRHAELARPFRSISHEIVAGLVYEVSNLGLRDIQSFVNRMSLGNVTDIISRVLELRDKHDALPRAFAAGYGIQFDICMDIGGRRDLHRHRNCIQLHQKFSVERGFDVPDLIREIGMQNDYETNMKAVAKMIRELEGIFNNGDYLIPFAFRAGTLYKMDYRQAEYMTVLRSTSQGHFSYRQIVCEMDKQIRILVPGLEKFSRVTPLEQEDIFKR</sequence>
<evidence type="ECO:0000313" key="1">
    <source>
        <dbReference type="EMBL" id="OGN13852.1"/>
    </source>
</evidence>
<dbReference type="PANTHER" id="PTHR34934">
    <property type="entry name" value="FLAVIN-DEPENDENT THYMIDYLATE SYNTHASE"/>
    <property type="match status" value="1"/>
</dbReference>
<dbReference type="GO" id="GO:0004799">
    <property type="term" value="F:thymidylate synthase activity"/>
    <property type="evidence" value="ECO:0007669"/>
    <property type="project" value="TreeGrafter"/>
</dbReference>
<gene>
    <name evidence="1" type="ORF">A3J47_02500</name>
</gene>
<dbReference type="InterPro" id="IPR003669">
    <property type="entry name" value="Thymidylate_synthase_ThyX"/>
</dbReference>
<evidence type="ECO:0008006" key="3">
    <source>
        <dbReference type="Google" id="ProtNLM"/>
    </source>
</evidence>
<dbReference type="SUPFAM" id="SSF69796">
    <property type="entry name" value="Thymidylate synthase-complementing protein Thy1"/>
    <property type="match status" value="2"/>
</dbReference>
<protein>
    <recommendedName>
        <fullName evidence="3">Alternative thymidylate synthase</fullName>
    </recommendedName>
</protein>
<dbReference type="Pfam" id="PF02511">
    <property type="entry name" value="Thy1"/>
    <property type="match status" value="1"/>
</dbReference>
<dbReference type="GO" id="GO:0050797">
    <property type="term" value="F:thymidylate synthase (FAD) activity"/>
    <property type="evidence" value="ECO:0007669"/>
    <property type="project" value="InterPro"/>
</dbReference>
<dbReference type="GO" id="GO:0006231">
    <property type="term" value="P:dTMP biosynthetic process"/>
    <property type="evidence" value="ECO:0007669"/>
    <property type="project" value="InterPro"/>
</dbReference>
<proteinExistence type="predicted"/>
<dbReference type="PANTHER" id="PTHR34934:SF1">
    <property type="entry name" value="FLAVIN-DEPENDENT THYMIDYLATE SYNTHASE"/>
    <property type="match status" value="1"/>
</dbReference>
<evidence type="ECO:0000313" key="2">
    <source>
        <dbReference type="Proteomes" id="UP000176581"/>
    </source>
</evidence>
<dbReference type="InterPro" id="IPR036098">
    <property type="entry name" value="Thymidylate_synthase_ThyX_sf"/>
</dbReference>
<accession>A0A1F8FL98</accession>
<comment type="caution">
    <text evidence="1">The sequence shown here is derived from an EMBL/GenBank/DDBJ whole genome shotgun (WGS) entry which is preliminary data.</text>
</comment>
<dbReference type="Gene3D" id="3.30.1360.170">
    <property type="match status" value="1"/>
</dbReference>
<organism evidence="1 2">
    <name type="scientific">Candidatus Yanofskybacteria bacterium RIFCSPHIGHO2_02_FULL_43_22</name>
    <dbReference type="NCBI Taxonomy" id="1802681"/>
    <lineage>
        <taxon>Bacteria</taxon>
        <taxon>Candidatus Yanofskyibacteriota</taxon>
    </lineage>
</organism>
<reference evidence="1 2" key="1">
    <citation type="journal article" date="2016" name="Nat. Commun.">
        <title>Thousands of microbial genomes shed light on interconnected biogeochemical processes in an aquifer system.</title>
        <authorList>
            <person name="Anantharaman K."/>
            <person name="Brown C.T."/>
            <person name="Hug L.A."/>
            <person name="Sharon I."/>
            <person name="Castelle C.J."/>
            <person name="Probst A.J."/>
            <person name="Thomas B.C."/>
            <person name="Singh A."/>
            <person name="Wilkins M.J."/>
            <person name="Karaoz U."/>
            <person name="Brodie E.L."/>
            <person name="Williams K.H."/>
            <person name="Hubbard S.S."/>
            <person name="Banfield J.F."/>
        </authorList>
    </citation>
    <scope>NUCLEOTIDE SEQUENCE [LARGE SCALE GENOMIC DNA]</scope>
</reference>
<dbReference type="AlphaFoldDB" id="A0A1F8FL98"/>
<dbReference type="PROSITE" id="PS51331">
    <property type="entry name" value="THYX"/>
    <property type="match status" value="1"/>
</dbReference>
<dbReference type="GO" id="GO:0070402">
    <property type="term" value="F:NADPH binding"/>
    <property type="evidence" value="ECO:0007669"/>
    <property type="project" value="TreeGrafter"/>
</dbReference>